<dbReference type="EMBL" id="JAVIZN010000002">
    <property type="protein sequence ID" value="MDR6202511.1"/>
    <property type="molecule type" value="Genomic_DNA"/>
</dbReference>
<proteinExistence type="predicted"/>
<evidence type="ECO:0000256" key="1">
    <source>
        <dbReference type="SAM" id="MobiDB-lite"/>
    </source>
</evidence>
<reference evidence="3 4" key="1">
    <citation type="submission" date="2023-08" db="EMBL/GenBank/DDBJ databases">
        <title>Genome sequencing of plant associated microbes to promote plant fitness in Sorghum bicolor and Oryza sativa.</title>
        <authorList>
            <person name="Coleman-Derr D."/>
        </authorList>
    </citation>
    <scope>NUCLEOTIDE SEQUENCE [LARGE SCALE GENOMIC DNA]</scope>
    <source>
        <strain evidence="3 4">SLBN-33</strain>
    </source>
</reference>
<evidence type="ECO:0000259" key="2">
    <source>
        <dbReference type="Pfam" id="PF07290"/>
    </source>
</evidence>
<dbReference type="Pfam" id="PF07290">
    <property type="entry name" value="YqiJ_OB"/>
    <property type="match status" value="1"/>
</dbReference>
<evidence type="ECO:0000313" key="4">
    <source>
        <dbReference type="Proteomes" id="UP001245184"/>
    </source>
</evidence>
<evidence type="ECO:0000313" key="3">
    <source>
        <dbReference type="EMBL" id="MDR6202511.1"/>
    </source>
</evidence>
<feature type="compositionally biased region" description="Basic and acidic residues" evidence="1">
    <location>
        <begin position="64"/>
        <end position="73"/>
    </location>
</feature>
<gene>
    <name evidence="3" type="ORF">QF025_001231</name>
</gene>
<organism evidence="3 4">
    <name type="scientific">Paraburkholderia graminis</name>
    <dbReference type="NCBI Taxonomy" id="60548"/>
    <lineage>
        <taxon>Bacteria</taxon>
        <taxon>Pseudomonadati</taxon>
        <taxon>Pseudomonadota</taxon>
        <taxon>Betaproteobacteria</taxon>
        <taxon>Burkholderiales</taxon>
        <taxon>Burkholderiaceae</taxon>
        <taxon>Paraburkholderia</taxon>
    </lineage>
</organism>
<name>A0ABD5CB69_9BURK</name>
<accession>A0ABD5CB69</accession>
<dbReference type="Proteomes" id="UP001245184">
    <property type="component" value="Unassembled WGS sequence"/>
</dbReference>
<dbReference type="InterPro" id="IPR010840">
    <property type="entry name" value="YqiJ_OB"/>
</dbReference>
<dbReference type="AlphaFoldDB" id="A0ABD5CB69"/>
<sequence length="81" mass="8627">MDAATGNPAEARLEDKHGRTYQIRIEPARAGQVLARGTTIAIVSRVSESLYGAASAGKKSSRALIEKRSQETTKKRKSGAA</sequence>
<feature type="region of interest" description="Disordered" evidence="1">
    <location>
        <begin position="57"/>
        <end position="81"/>
    </location>
</feature>
<feature type="domain" description="Inner membrane protein YqiJ OB-fold" evidence="2">
    <location>
        <begin position="3"/>
        <end position="47"/>
    </location>
</feature>
<comment type="caution">
    <text evidence="3">The sequence shown here is derived from an EMBL/GenBank/DDBJ whole genome shotgun (WGS) entry which is preliminary data.</text>
</comment>
<protein>
    <recommendedName>
        <fullName evidence="2">Inner membrane protein YqiJ OB-fold domain-containing protein</fullName>
    </recommendedName>
</protein>
<dbReference type="RefSeq" id="WP_310030674.1">
    <property type="nucleotide sequence ID" value="NZ_JAVIZN010000002.1"/>
</dbReference>